<accession>Q1M9F1</accession>
<dbReference type="EMBL" id="AM236082">
    <property type="protein sequence ID" value="CAK02867.1"/>
    <property type="molecule type" value="Genomic_DNA"/>
</dbReference>
<evidence type="ECO:0000256" key="1">
    <source>
        <dbReference type="SAM" id="MobiDB-lite"/>
    </source>
</evidence>
<reference evidence="2 3" key="1">
    <citation type="journal article" date="2006" name="Genome Biol.">
        <title>The genome of Rhizobium leguminosarum has recognizable core and accessory components.</title>
        <authorList>
            <person name="Young J.W."/>
            <person name="Crossman L.C."/>
            <person name="Johnston A.W.B."/>
            <person name="Thomson N.R."/>
            <person name="Ghazoui Z.F."/>
            <person name="Hull K.H."/>
            <person name="Wexler M."/>
            <person name="Curson A.R.J."/>
            <person name="Todd J.D."/>
            <person name="Poole P.S."/>
            <person name="Mauchline T.H."/>
            <person name="East A.K."/>
            <person name="Quail M.A."/>
            <person name="Churcher C."/>
            <person name="Arrowsmith C."/>
            <person name="Cherevach A."/>
            <person name="Chillingworth T."/>
            <person name="Clarke K."/>
            <person name="Cronin A."/>
            <person name="Davis P."/>
            <person name="Fraser A."/>
            <person name="Hance Z."/>
            <person name="Hauser H."/>
            <person name="Jagels K."/>
            <person name="Moule S."/>
            <person name="Mungall K."/>
            <person name="Norbertczak H."/>
            <person name="Rabbinowitsch E."/>
            <person name="Sanders M."/>
            <person name="Simmonds M."/>
            <person name="Whitehead S."/>
            <person name="Parkhill J."/>
        </authorList>
    </citation>
    <scope>NUCLEOTIDE SEQUENCE [LARGE SCALE GENOMIC DNA]</scope>
    <source>
        <strain evidence="3">DSM 114642 / LMG 32736 / 3841</strain>
    </source>
</reference>
<sequence length="67" mass="7513">MPRAVVYTTRPPARSTCGTGRPRQQPVADRSTITTGLREVDKRKHQKAAAENTSLLRQRLMDVNEPP</sequence>
<evidence type="ECO:0000313" key="3">
    <source>
        <dbReference type="Proteomes" id="UP000006575"/>
    </source>
</evidence>
<dbReference type="Proteomes" id="UP000006575">
    <property type="component" value="Plasmid pRL8"/>
</dbReference>
<name>Q1M9F1_RHIJ3</name>
<geneLocation type="plasmid" evidence="2 3">
    <name>pRL8</name>
</geneLocation>
<dbReference type="EnsemblBacteria" id="CAK02867">
    <property type="protein sequence ID" value="CAK02867"/>
    <property type="gene ID" value="pRL80066"/>
</dbReference>
<dbReference type="KEGG" id="rle:pRL80066"/>
<keyword evidence="2" id="KW-0614">Plasmid</keyword>
<protein>
    <submittedName>
        <fullName evidence="2">Uncharacterized protein</fullName>
    </submittedName>
</protein>
<keyword evidence="3" id="KW-1185">Reference proteome</keyword>
<proteinExistence type="predicted"/>
<gene>
    <name evidence="2" type="ordered locus">pRL80066</name>
</gene>
<dbReference type="HOGENOM" id="CLU_2809469_0_0_5"/>
<evidence type="ECO:0000313" key="2">
    <source>
        <dbReference type="EMBL" id="CAK02867.1"/>
    </source>
</evidence>
<feature type="region of interest" description="Disordered" evidence="1">
    <location>
        <begin position="1"/>
        <end position="34"/>
    </location>
</feature>
<dbReference type="AlphaFoldDB" id="Q1M9F1"/>
<organism evidence="2 3">
    <name type="scientific">Rhizobium johnstonii (strain DSM 114642 / LMG 32736 / 3841)</name>
    <name type="common">Rhizobium leguminosarum bv. viciae</name>
    <dbReference type="NCBI Taxonomy" id="216596"/>
    <lineage>
        <taxon>Bacteria</taxon>
        <taxon>Pseudomonadati</taxon>
        <taxon>Pseudomonadota</taxon>
        <taxon>Alphaproteobacteria</taxon>
        <taxon>Hyphomicrobiales</taxon>
        <taxon>Rhizobiaceae</taxon>
        <taxon>Rhizobium/Agrobacterium group</taxon>
        <taxon>Rhizobium</taxon>
        <taxon>Rhizobium johnstonii</taxon>
    </lineage>
</organism>